<feature type="compositionally biased region" description="Basic and acidic residues" evidence="1">
    <location>
        <begin position="52"/>
        <end position="77"/>
    </location>
</feature>
<sequence length="315" mass="35230">MKKYLLFIVLSALSFAGWSQEKETEKKKEEDPLKKAEAAFDKAFDGLFKTKKKEETTTKTETSKEKPATKESKEEKSSGGFGGFSFGGKPKASYSFVSSMTMKMTMTEPKKKTQNVMQNKYFFGADDKAVGIKFIGSNNPDMQKASGNMDMIVMDLEQNKMFTFTNNNGTKNLMAIGFKPDKLEQYATEKDEQIKITKTSQTKTIAGYKCDGYKVEDQDSKDEVLMWISQSRVGEFAKLGQKMGYGSGGIAGKSTQKNYMAYYAHPELAKMAKEGRAVLGYSVKAENGNTVDMEIEEVKLSDKTTFDTSTYKSLF</sequence>
<dbReference type="AlphaFoldDB" id="A0AAE3H892"/>
<feature type="region of interest" description="Disordered" evidence="1">
    <location>
        <begin position="51"/>
        <end position="82"/>
    </location>
</feature>
<dbReference type="Proteomes" id="UP001204144">
    <property type="component" value="Unassembled WGS sequence"/>
</dbReference>
<proteinExistence type="predicted"/>
<organism evidence="3 4">
    <name type="scientific">Lacihabitans soyangensis</name>
    <dbReference type="NCBI Taxonomy" id="869394"/>
    <lineage>
        <taxon>Bacteria</taxon>
        <taxon>Pseudomonadati</taxon>
        <taxon>Bacteroidota</taxon>
        <taxon>Cytophagia</taxon>
        <taxon>Cytophagales</taxon>
        <taxon>Leadbetterellaceae</taxon>
        <taxon>Lacihabitans</taxon>
    </lineage>
</organism>
<evidence type="ECO:0000313" key="3">
    <source>
        <dbReference type="EMBL" id="MCP9766019.1"/>
    </source>
</evidence>
<gene>
    <name evidence="3" type="ORF">EGI31_24035</name>
</gene>
<name>A0AAE3H892_9BACT</name>
<evidence type="ECO:0000259" key="2">
    <source>
        <dbReference type="Pfam" id="PF14371"/>
    </source>
</evidence>
<dbReference type="EMBL" id="RJUF01000194">
    <property type="protein sequence ID" value="MCP9766019.1"/>
    <property type="molecule type" value="Genomic_DNA"/>
</dbReference>
<evidence type="ECO:0000313" key="4">
    <source>
        <dbReference type="Proteomes" id="UP001204144"/>
    </source>
</evidence>
<dbReference type="RefSeq" id="WP_255039727.1">
    <property type="nucleotide sequence ID" value="NZ_RJUF01000194.1"/>
</dbReference>
<accession>A0AAE3H892</accession>
<keyword evidence="4" id="KW-1185">Reference proteome</keyword>
<feature type="domain" description="DUF4412" evidence="2">
    <location>
        <begin position="102"/>
        <end position="244"/>
    </location>
</feature>
<evidence type="ECO:0000256" key="1">
    <source>
        <dbReference type="SAM" id="MobiDB-lite"/>
    </source>
</evidence>
<comment type="caution">
    <text evidence="3">The sequence shown here is derived from an EMBL/GenBank/DDBJ whole genome shotgun (WGS) entry which is preliminary data.</text>
</comment>
<dbReference type="InterPro" id="IPR025524">
    <property type="entry name" value="DUF4412"/>
</dbReference>
<reference evidence="3 4" key="1">
    <citation type="submission" date="2018-11" db="EMBL/GenBank/DDBJ databases">
        <title>Novel bacteria species description.</title>
        <authorList>
            <person name="Han J.-H."/>
        </authorList>
    </citation>
    <scope>NUCLEOTIDE SEQUENCE [LARGE SCALE GENOMIC DNA]</scope>
    <source>
        <strain evidence="3 4">KCTC23259</strain>
    </source>
</reference>
<dbReference type="Pfam" id="PF14371">
    <property type="entry name" value="DUF4412"/>
    <property type="match status" value="1"/>
</dbReference>
<protein>
    <submittedName>
        <fullName evidence="3">DUF4412 domain-containing protein</fullName>
    </submittedName>
</protein>